<evidence type="ECO:0000313" key="5">
    <source>
        <dbReference type="Proteomes" id="UP000562352"/>
    </source>
</evidence>
<dbReference type="PANTHER" id="PTHR30590">
    <property type="entry name" value="INNER MEMBRANE PROTEIN"/>
    <property type="match status" value="1"/>
</dbReference>
<dbReference type="Pfam" id="PF04235">
    <property type="entry name" value="DUF418"/>
    <property type="match status" value="1"/>
</dbReference>
<feature type="domain" description="DUF418" evidence="2">
    <location>
        <begin position="223"/>
        <end position="375"/>
    </location>
</feature>
<keyword evidence="1" id="KW-1133">Transmembrane helix</keyword>
<feature type="transmembrane region" description="Helical" evidence="1">
    <location>
        <begin position="197"/>
        <end position="223"/>
    </location>
</feature>
<evidence type="ECO:0000259" key="2">
    <source>
        <dbReference type="Pfam" id="PF04235"/>
    </source>
</evidence>
<reference evidence="4 5" key="1">
    <citation type="submission" date="2020-08" db="EMBL/GenBank/DDBJ databases">
        <title>Genomic Encyclopedia of Type Strains, Phase III (KMG-III): the genomes of soil and plant-associated and newly described type strains.</title>
        <authorList>
            <person name="Whitman W."/>
        </authorList>
    </citation>
    <scope>NUCLEOTIDE SEQUENCE [LARGE SCALE GENOMIC DNA]</scope>
    <source>
        <strain evidence="4 5">CECT 3303</strain>
    </source>
</reference>
<keyword evidence="1" id="KW-0812">Transmembrane</keyword>
<dbReference type="Pfam" id="PF07786">
    <property type="entry name" value="HGSNAT_cat"/>
    <property type="match status" value="1"/>
</dbReference>
<name>A0A841DAI1_PLAVE</name>
<keyword evidence="1" id="KW-0472">Membrane</keyword>
<feature type="transmembrane region" description="Helical" evidence="1">
    <location>
        <begin position="118"/>
        <end position="135"/>
    </location>
</feature>
<feature type="domain" description="Heparan-alpha-glucosaminide N-acetyltransferase catalytic" evidence="3">
    <location>
        <begin position="19"/>
        <end position="157"/>
    </location>
</feature>
<organism evidence="4 5">
    <name type="scientific">Planomonospora venezuelensis</name>
    <dbReference type="NCBI Taxonomy" id="1999"/>
    <lineage>
        <taxon>Bacteria</taxon>
        <taxon>Bacillati</taxon>
        <taxon>Actinomycetota</taxon>
        <taxon>Actinomycetes</taxon>
        <taxon>Streptosporangiales</taxon>
        <taxon>Streptosporangiaceae</taxon>
        <taxon>Planomonospora</taxon>
    </lineage>
</organism>
<dbReference type="InterPro" id="IPR007349">
    <property type="entry name" value="DUF418"/>
</dbReference>
<feature type="transmembrane region" description="Helical" evidence="1">
    <location>
        <begin position="25"/>
        <end position="44"/>
    </location>
</feature>
<feature type="transmembrane region" description="Helical" evidence="1">
    <location>
        <begin position="333"/>
        <end position="352"/>
    </location>
</feature>
<sequence length="391" mass="41776">MNPSTSPPGPFPPAPAVPRIAALDVLRGFALGGILMVNVSAMANLLGGDGHPADDLVGLLFAGKFYVLFSFLFGYSFTMQLRSAERDGAGARARTVRRCLALIVLGALHAVFLWLGDILLLYGITGLILLLMRAIRPRTALIVAGTLMILVTLLSLATSTLEAGDPTGGLFDPANQERMRAEFRSGWLEAAGVRWELYSAIGVLLVVFQLPTVLAMFLVGLAAGRTRLLEDPERYLPFLPRIQLIGYGVGGAVTLAVSASRWADRGAAPFLEPLSELASPLLSAAYAATVLRLMHRYPAVPAALAPAGRIAASNYIGQSVATSILFTVAGLELSPWAVLGVAAVVYALQLPLSAWWTRRHRYGPVEWVLRAVTYGPRRARPAGGAARREAR</sequence>
<feature type="transmembrane region" description="Helical" evidence="1">
    <location>
        <begin position="56"/>
        <end position="75"/>
    </location>
</feature>
<dbReference type="AlphaFoldDB" id="A0A841DAI1"/>
<evidence type="ECO:0000313" key="4">
    <source>
        <dbReference type="EMBL" id="MBB5965135.1"/>
    </source>
</evidence>
<proteinExistence type="predicted"/>
<evidence type="ECO:0000256" key="1">
    <source>
        <dbReference type="SAM" id="Phobius"/>
    </source>
</evidence>
<dbReference type="InterPro" id="IPR052529">
    <property type="entry name" value="Bact_Transport_Assoc"/>
</dbReference>
<comment type="caution">
    <text evidence="4">The sequence shown here is derived from an EMBL/GenBank/DDBJ whole genome shotgun (WGS) entry which is preliminary data.</text>
</comment>
<feature type="transmembrane region" description="Helical" evidence="1">
    <location>
        <begin position="142"/>
        <end position="161"/>
    </location>
</feature>
<dbReference type="PANTHER" id="PTHR30590:SF2">
    <property type="entry name" value="INNER MEMBRANE PROTEIN"/>
    <property type="match status" value="1"/>
</dbReference>
<keyword evidence="5" id="KW-1185">Reference proteome</keyword>
<feature type="transmembrane region" description="Helical" evidence="1">
    <location>
        <begin position="244"/>
        <end position="263"/>
    </location>
</feature>
<dbReference type="RefSeq" id="WP_184944294.1">
    <property type="nucleotide sequence ID" value="NZ_BAAAWZ010000001.1"/>
</dbReference>
<accession>A0A841DAI1</accession>
<dbReference type="InterPro" id="IPR012429">
    <property type="entry name" value="HGSNAT_cat"/>
</dbReference>
<evidence type="ECO:0008006" key="6">
    <source>
        <dbReference type="Google" id="ProtNLM"/>
    </source>
</evidence>
<dbReference type="Proteomes" id="UP000562352">
    <property type="component" value="Unassembled WGS sequence"/>
</dbReference>
<gene>
    <name evidence="4" type="ORF">FHS22_004421</name>
</gene>
<dbReference type="EMBL" id="JACHJJ010000015">
    <property type="protein sequence ID" value="MBB5965135.1"/>
    <property type="molecule type" value="Genomic_DNA"/>
</dbReference>
<protein>
    <recommendedName>
        <fullName evidence="6">DUF418 domain-containing protein</fullName>
    </recommendedName>
</protein>
<evidence type="ECO:0000259" key="3">
    <source>
        <dbReference type="Pfam" id="PF07786"/>
    </source>
</evidence>